<evidence type="ECO:0000256" key="16">
    <source>
        <dbReference type="ARBA" id="ARBA00023054"/>
    </source>
</evidence>
<dbReference type="Proteomes" id="UP000694385">
    <property type="component" value="Unassembled WGS sequence"/>
</dbReference>
<dbReference type="GO" id="GO:0008270">
    <property type="term" value="F:zinc ion binding"/>
    <property type="evidence" value="ECO:0007669"/>
    <property type="project" value="UniProtKB-KW"/>
</dbReference>
<evidence type="ECO:0000256" key="11">
    <source>
        <dbReference type="ARBA" id="ARBA00022771"/>
    </source>
</evidence>
<evidence type="ECO:0000256" key="19">
    <source>
        <dbReference type="ARBA" id="ARBA00062432"/>
    </source>
</evidence>
<dbReference type="InterPro" id="IPR039515">
    <property type="entry name" value="NOT4_mRING-HC-C4C4"/>
</dbReference>
<dbReference type="GeneTree" id="ENSGT00390000000068"/>
<dbReference type="InterPro" id="IPR013083">
    <property type="entry name" value="Znf_RING/FYVE/PHD"/>
</dbReference>
<dbReference type="OMA" id="GQEARIM"/>
<protein>
    <recommendedName>
        <fullName evidence="20">CCR4-NOT transcription complex subunit 4</fullName>
        <ecNumber evidence="5">2.3.2.27</ecNumber>
    </recommendedName>
    <alternativeName>
        <fullName evidence="23">CCR4-associated factor 4</fullName>
    </alternativeName>
    <alternativeName>
        <fullName evidence="24">E3 ubiquitin-protein ligase CNOT4</fullName>
    </alternativeName>
    <alternativeName>
        <fullName evidence="21">Potential transcriptional repressor NOT4Hp</fullName>
    </alternativeName>
    <alternativeName>
        <fullName evidence="22">RING-type E3 ubiquitin transferase CNOT4</fullName>
    </alternativeName>
</protein>
<evidence type="ECO:0000256" key="2">
    <source>
        <dbReference type="ARBA" id="ARBA00004123"/>
    </source>
</evidence>
<evidence type="ECO:0000256" key="13">
    <source>
        <dbReference type="ARBA" id="ARBA00022833"/>
    </source>
</evidence>
<evidence type="ECO:0000313" key="33">
    <source>
        <dbReference type="Proteomes" id="UP000694385"/>
    </source>
</evidence>
<evidence type="ECO:0000256" key="25">
    <source>
        <dbReference type="PROSITE-ProRule" id="PRU00176"/>
    </source>
</evidence>
<evidence type="ECO:0000256" key="24">
    <source>
        <dbReference type="ARBA" id="ARBA00083942"/>
    </source>
</evidence>
<dbReference type="SMART" id="SM00361">
    <property type="entry name" value="RRM_1"/>
    <property type="match status" value="1"/>
</dbReference>
<organism evidence="32 33">
    <name type="scientific">Jaculus jaculus</name>
    <name type="common">Lesser Egyptian jerboa</name>
    <dbReference type="NCBI Taxonomy" id="51337"/>
    <lineage>
        <taxon>Eukaryota</taxon>
        <taxon>Metazoa</taxon>
        <taxon>Chordata</taxon>
        <taxon>Craniata</taxon>
        <taxon>Vertebrata</taxon>
        <taxon>Euteleostomi</taxon>
        <taxon>Mammalia</taxon>
        <taxon>Eutheria</taxon>
        <taxon>Euarchontoglires</taxon>
        <taxon>Glires</taxon>
        <taxon>Rodentia</taxon>
        <taxon>Myomorpha</taxon>
        <taxon>Dipodoidea</taxon>
        <taxon>Dipodidae</taxon>
        <taxon>Dipodinae</taxon>
        <taxon>Jaculus</taxon>
    </lineage>
</organism>
<dbReference type="FunFam" id="3.30.70.330:FF:000044">
    <property type="entry name" value="Putative ccr4-not transcription complex subunit 4"/>
    <property type="match status" value="1"/>
</dbReference>
<dbReference type="EC" id="2.3.2.27" evidence="5"/>
<evidence type="ECO:0000256" key="18">
    <source>
        <dbReference type="ARBA" id="ARBA00057081"/>
    </source>
</evidence>
<sequence length="508" mass="56325">MSRSPDAKEDPVECPLCMEPLEIDDINFFPCTCGYQICRFCWHRIRTDENGLCPACRKPYPEDPAVYKPLSQEEVQRIRNEKKQKQNERKQKISENRKHLASVRVVQKNLVFVVGLSQRLADPEVLKRPEYFGKFGKIHKVVINNSTSYAGSQGPSASAYVTYIRSEDALRAIHCVNSVVVDGRTLKASLGTTKYCSYFLKNMQCPKPDCMYLHELGDEAASFTKEKMQLGKHQEYEQKLLHELHKLNPSFLQLSMGSVDKNKNKVTPLQSPIDKPSDTLSIGNGENSQQISNSDIPSLPPGLSKSNPVIPISSSNHSASSPCEGAVTESQSLFSDNFHHPNPIRSGIPPFPTAFGFGSSKQPDDDLGFDPFDVTQKALADLIEKELSVQDPGSGFLHPAAPTNADSRNSTFSVLPQRFPQLQQHRAVYNSLSFPGQEARIMHWNHTANPASNGNFLDLNLLPQHNTGLGEILVTGEEEVKVSTMPLSASSHSLQQGQQPSHVYTAVA</sequence>
<evidence type="ECO:0000256" key="21">
    <source>
        <dbReference type="ARBA" id="ARBA00075062"/>
    </source>
</evidence>
<feature type="region of interest" description="Disordered" evidence="28">
    <location>
        <begin position="488"/>
        <end position="508"/>
    </location>
</feature>
<dbReference type="Pfam" id="PF00076">
    <property type="entry name" value="RRM_1"/>
    <property type="match status" value="1"/>
</dbReference>
<keyword evidence="15 25" id="KW-0694">RNA-binding</keyword>
<keyword evidence="7" id="KW-0963">Cytoplasm</keyword>
<evidence type="ECO:0000259" key="31">
    <source>
        <dbReference type="PROSITE" id="PS50103"/>
    </source>
</evidence>
<dbReference type="PANTHER" id="PTHR12603:SF0">
    <property type="entry name" value="CCR4-NOT TRANSCRIPTION COMPLEX SUBUNIT 4"/>
    <property type="match status" value="1"/>
</dbReference>
<dbReference type="CDD" id="cd16618">
    <property type="entry name" value="mRING-HC-C4C4_CNOT4"/>
    <property type="match status" value="1"/>
</dbReference>
<feature type="domain" description="RING-type" evidence="29">
    <location>
        <begin position="14"/>
        <end position="57"/>
    </location>
</feature>
<dbReference type="InterPro" id="IPR039780">
    <property type="entry name" value="Mot2"/>
</dbReference>
<feature type="coiled-coil region" evidence="27">
    <location>
        <begin position="68"/>
        <end position="98"/>
    </location>
</feature>
<dbReference type="InterPro" id="IPR034261">
    <property type="entry name" value="CNOT4_RRM"/>
</dbReference>
<feature type="compositionally biased region" description="Polar residues" evidence="28">
    <location>
        <begin position="488"/>
        <end position="502"/>
    </location>
</feature>
<comment type="subcellular location">
    <subcellularLocation>
        <location evidence="3">Cytoplasm</location>
    </subcellularLocation>
    <subcellularLocation>
        <location evidence="2">Nucleus</location>
    </subcellularLocation>
</comment>
<evidence type="ECO:0000256" key="14">
    <source>
        <dbReference type="ARBA" id="ARBA00022843"/>
    </source>
</evidence>
<keyword evidence="8" id="KW-0597">Phosphoprotein</keyword>
<dbReference type="AlphaFoldDB" id="A0A8C5L6P4"/>
<dbReference type="SUPFAM" id="SSF54928">
    <property type="entry name" value="RNA-binding domain, RBD"/>
    <property type="match status" value="1"/>
</dbReference>
<evidence type="ECO:0000256" key="15">
    <source>
        <dbReference type="ARBA" id="ARBA00022884"/>
    </source>
</evidence>
<evidence type="ECO:0000256" key="9">
    <source>
        <dbReference type="ARBA" id="ARBA00022679"/>
    </source>
</evidence>
<feature type="region of interest" description="Disordered" evidence="28">
    <location>
        <begin position="262"/>
        <end position="328"/>
    </location>
</feature>
<dbReference type="GO" id="GO:0016567">
    <property type="term" value="P:protein ubiquitination"/>
    <property type="evidence" value="ECO:0007669"/>
    <property type="project" value="TreeGrafter"/>
</dbReference>
<dbReference type="GO" id="GO:0061630">
    <property type="term" value="F:ubiquitin protein ligase activity"/>
    <property type="evidence" value="ECO:0007669"/>
    <property type="project" value="UniProtKB-EC"/>
</dbReference>
<dbReference type="Gene3D" id="3.30.40.10">
    <property type="entry name" value="Zinc/RING finger domain, C3HC4 (zinc finger)"/>
    <property type="match status" value="1"/>
</dbReference>
<comment type="catalytic activity">
    <reaction evidence="1">
        <text>S-ubiquitinyl-[E2 ubiquitin-conjugating enzyme]-L-cysteine + [acceptor protein]-L-lysine = [E2 ubiquitin-conjugating enzyme]-L-cysteine + N(6)-ubiquitinyl-[acceptor protein]-L-lysine.</text>
        <dbReference type="EC" id="2.3.2.27"/>
    </reaction>
</comment>
<feature type="domain" description="RRM" evidence="30">
    <location>
        <begin position="109"/>
        <end position="193"/>
    </location>
</feature>
<dbReference type="Pfam" id="PF14570">
    <property type="entry name" value="zf-RING_4"/>
    <property type="match status" value="1"/>
</dbReference>
<evidence type="ECO:0000256" key="7">
    <source>
        <dbReference type="ARBA" id="ARBA00022490"/>
    </source>
</evidence>
<accession>A0A8C5L6P4</accession>
<dbReference type="InterPro" id="IPR000504">
    <property type="entry name" value="RRM_dom"/>
</dbReference>
<dbReference type="PROSITE" id="PS50102">
    <property type="entry name" value="RRM"/>
    <property type="match status" value="1"/>
</dbReference>
<feature type="domain" description="C3H1-type" evidence="31">
    <location>
        <begin position="190"/>
        <end position="217"/>
    </location>
</feature>
<keyword evidence="13 26" id="KW-0862">Zinc</keyword>
<dbReference type="InterPro" id="IPR035979">
    <property type="entry name" value="RBD_domain_sf"/>
</dbReference>
<dbReference type="GO" id="GO:0030014">
    <property type="term" value="C:CCR4-NOT complex"/>
    <property type="evidence" value="ECO:0007669"/>
    <property type="project" value="InterPro"/>
</dbReference>
<dbReference type="Ensembl" id="ENSJJAT00000025376.1">
    <property type="protein sequence ID" value="ENSJJAP00000018843.1"/>
    <property type="gene ID" value="ENSJJAG00000019991.1"/>
</dbReference>
<dbReference type="SUPFAM" id="SSF57850">
    <property type="entry name" value="RING/U-box"/>
    <property type="match status" value="1"/>
</dbReference>
<comment type="pathway">
    <text evidence="4">Protein modification; protein ubiquitination.</text>
</comment>
<evidence type="ECO:0000256" key="22">
    <source>
        <dbReference type="ARBA" id="ARBA00077837"/>
    </source>
</evidence>
<feature type="zinc finger region" description="C3H1-type" evidence="26">
    <location>
        <begin position="190"/>
        <end position="217"/>
    </location>
</feature>
<evidence type="ECO:0000256" key="8">
    <source>
        <dbReference type="ARBA" id="ARBA00022553"/>
    </source>
</evidence>
<evidence type="ECO:0000256" key="26">
    <source>
        <dbReference type="PROSITE-ProRule" id="PRU00723"/>
    </source>
</evidence>
<reference evidence="32" key="2">
    <citation type="submission" date="2025-09" db="UniProtKB">
        <authorList>
            <consortium name="Ensembl"/>
        </authorList>
    </citation>
    <scope>IDENTIFICATION</scope>
</reference>
<keyword evidence="6" id="KW-0488">Methylation</keyword>
<dbReference type="PANTHER" id="PTHR12603">
    <property type="entry name" value="CCR4-NOT TRANSCRIPTION COMPLEX RELATED"/>
    <property type="match status" value="1"/>
</dbReference>
<evidence type="ECO:0000256" key="12">
    <source>
        <dbReference type="ARBA" id="ARBA00022786"/>
    </source>
</evidence>
<keyword evidence="16 27" id="KW-0175">Coiled coil</keyword>
<keyword evidence="14" id="KW-0832">Ubl conjugation</keyword>
<dbReference type="GO" id="GO:0005829">
    <property type="term" value="C:cytosol"/>
    <property type="evidence" value="ECO:0007669"/>
    <property type="project" value="UniProtKB-ARBA"/>
</dbReference>
<keyword evidence="9" id="KW-0808">Transferase</keyword>
<dbReference type="CDD" id="cd12438">
    <property type="entry name" value="RRM_CNOT4"/>
    <property type="match status" value="1"/>
</dbReference>
<evidence type="ECO:0000256" key="1">
    <source>
        <dbReference type="ARBA" id="ARBA00000900"/>
    </source>
</evidence>
<comment type="function">
    <text evidence="18">Has E3 ubiquitin ligase activity, promoting ubiquitination and degradation of target proteins. Involved in activation of the JAK/STAT pathway. Catalyzes ubiquitination of methylated RBM15. Plays a role in quality control of translation of mitochondrial outer membrane-localized mRNA. As part of the PINK1-regulated signaling, upon mitochondria damage, ubiquitinates ABCE1 and thereby recruits autophagy receptors to the mitochondrial outer membrane to initiate mitophagy.</text>
</comment>
<evidence type="ECO:0000259" key="30">
    <source>
        <dbReference type="PROSITE" id="PS50102"/>
    </source>
</evidence>
<evidence type="ECO:0000256" key="5">
    <source>
        <dbReference type="ARBA" id="ARBA00012483"/>
    </source>
</evidence>
<dbReference type="InterPro" id="IPR012677">
    <property type="entry name" value="Nucleotide-bd_a/b_plait_sf"/>
</dbReference>
<dbReference type="InterPro" id="IPR001841">
    <property type="entry name" value="Znf_RING"/>
</dbReference>
<evidence type="ECO:0000256" key="20">
    <source>
        <dbReference type="ARBA" id="ARBA00071435"/>
    </source>
</evidence>
<keyword evidence="12" id="KW-0833">Ubl conjugation pathway</keyword>
<proteinExistence type="predicted"/>
<keyword evidence="11 26" id="KW-0863">Zinc-finger</keyword>
<evidence type="ECO:0000256" key="28">
    <source>
        <dbReference type="SAM" id="MobiDB-lite"/>
    </source>
</evidence>
<evidence type="ECO:0000256" key="6">
    <source>
        <dbReference type="ARBA" id="ARBA00022481"/>
    </source>
</evidence>
<evidence type="ECO:0000313" key="32">
    <source>
        <dbReference type="Ensembl" id="ENSJJAP00000018843.1"/>
    </source>
</evidence>
<keyword evidence="17" id="KW-0539">Nucleus</keyword>
<evidence type="ECO:0000256" key="27">
    <source>
        <dbReference type="SAM" id="Coils"/>
    </source>
</evidence>
<dbReference type="PROSITE" id="PS50089">
    <property type="entry name" value="ZF_RING_2"/>
    <property type="match status" value="1"/>
</dbReference>
<feature type="compositionally biased region" description="Polar residues" evidence="28">
    <location>
        <begin position="278"/>
        <end position="296"/>
    </location>
</feature>
<dbReference type="GO" id="GO:0003723">
    <property type="term" value="F:RNA binding"/>
    <property type="evidence" value="ECO:0007669"/>
    <property type="project" value="UniProtKB-UniRule"/>
</dbReference>
<dbReference type="InterPro" id="IPR003954">
    <property type="entry name" value="RRM_euk-type"/>
</dbReference>
<evidence type="ECO:0000256" key="3">
    <source>
        <dbReference type="ARBA" id="ARBA00004496"/>
    </source>
</evidence>
<evidence type="ECO:0000256" key="10">
    <source>
        <dbReference type="ARBA" id="ARBA00022723"/>
    </source>
</evidence>
<evidence type="ECO:0000259" key="29">
    <source>
        <dbReference type="PROSITE" id="PS50089"/>
    </source>
</evidence>
<evidence type="ECO:0000256" key="4">
    <source>
        <dbReference type="ARBA" id="ARBA00004906"/>
    </source>
</evidence>
<evidence type="ECO:0000256" key="23">
    <source>
        <dbReference type="ARBA" id="ARBA00083547"/>
    </source>
</evidence>
<evidence type="ECO:0000256" key="17">
    <source>
        <dbReference type="ARBA" id="ARBA00023242"/>
    </source>
</evidence>
<dbReference type="InterPro" id="IPR000571">
    <property type="entry name" value="Znf_CCCH"/>
</dbReference>
<dbReference type="Gene3D" id="3.30.70.330">
    <property type="match status" value="1"/>
</dbReference>
<keyword evidence="10 26" id="KW-0479">Metal-binding</keyword>
<dbReference type="GO" id="GO:0005634">
    <property type="term" value="C:nucleus"/>
    <property type="evidence" value="ECO:0007669"/>
    <property type="project" value="UniProtKB-SubCell"/>
</dbReference>
<keyword evidence="33" id="KW-1185">Reference proteome</keyword>
<comment type="subunit">
    <text evidence="19">Interacts with CNOT1 via its C-terminus but does not stably associate with the CCR4-NOT complex. Interacts (via RING domain) with UBE2D2. Interacts with ABCE1, PINK1 and PELO.</text>
</comment>
<name>A0A8C5L6P4_JACJA</name>
<reference evidence="32" key="1">
    <citation type="submission" date="2025-08" db="UniProtKB">
        <authorList>
            <consortium name="Ensembl"/>
        </authorList>
    </citation>
    <scope>IDENTIFICATION</scope>
</reference>
<dbReference type="FunFam" id="3.30.40.10:FF:000006">
    <property type="entry name" value="CCR4-NOT transcription complex subunit 4"/>
    <property type="match status" value="1"/>
</dbReference>
<dbReference type="PROSITE" id="PS50103">
    <property type="entry name" value="ZF_C3H1"/>
    <property type="match status" value="1"/>
</dbReference>